<accession>A0AAV7ILS1</accession>
<dbReference type="EMBL" id="JAHXZJ010001119">
    <property type="protein sequence ID" value="KAH0554503.1"/>
    <property type="molecule type" value="Genomic_DNA"/>
</dbReference>
<organism evidence="1 2">
    <name type="scientific">Cotesia glomerata</name>
    <name type="common">Lepidopteran parasitic wasp</name>
    <name type="synonym">Apanteles glomeratus</name>
    <dbReference type="NCBI Taxonomy" id="32391"/>
    <lineage>
        <taxon>Eukaryota</taxon>
        <taxon>Metazoa</taxon>
        <taxon>Ecdysozoa</taxon>
        <taxon>Arthropoda</taxon>
        <taxon>Hexapoda</taxon>
        <taxon>Insecta</taxon>
        <taxon>Pterygota</taxon>
        <taxon>Neoptera</taxon>
        <taxon>Endopterygota</taxon>
        <taxon>Hymenoptera</taxon>
        <taxon>Apocrita</taxon>
        <taxon>Ichneumonoidea</taxon>
        <taxon>Braconidae</taxon>
        <taxon>Microgastrinae</taxon>
        <taxon>Cotesia</taxon>
    </lineage>
</organism>
<dbReference type="AlphaFoldDB" id="A0AAV7ILS1"/>
<evidence type="ECO:0000313" key="1">
    <source>
        <dbReference type="EMBL" id="KAH0554503.1"/>
    </source>
</evidence>
<keyword evidence="2" id="KW-1185">Reference proteome</keyword>
<evidence type="ECO:0000313" key="2">
    <source>
        <dbReference type="Proteomes" id="UP000826195"/>
    </source>
</evidence>
<dbReference type="Proteomes" id="UP000826195">
    <property type="component" value="Unassembled WGS sequence"/>
</dbReference>
<reference evidence="1 2" key="1">
    <citation type="journal article" date="2021" name="J. Hered.">
        <title>A chromosome-level genome assembly of the parasitoid wasp, Cotesia glomerata (Hymenoptera: Braconidae).</title>
        <authorList>
            <person name="Pinto B.J."/>
            <person name="Weis J.J."/>
            <person name="Gamble T."/>
            <person name="Ode P.J."/>
            <person name="Paul R."/>
            <person name="Zaspel J.M."/>
        </authorList>
    </citation>
    <scope>NUCLEOTIDE SEQUENCE [LARGE SCALE GENOMIC DNA]</scope>
    <source>
        <strain evidence="1">CgM1</strain>
    </source>
</reference>
<proteinExistence type="predicted"/>
<protein>
    <submittedName>
        <fullName evidence="1">Uncharacterized protein</fullName>
    </submittedName>
</protein>
<gene>
    <name evidence="1" type="ORF">KQX54_011025</name>
</gene>
<comment type="caution">
    <text evidence="1">The sequence shown here is derived from an EMBL/GenBank/DDBJ whole genome shotgun (WGS) entry which is preliminary data.</text>
</comment>
<name>A0AAV7ILS1_COTGL</name>
<sequence>MQSALVSHNPLAKSLFSCYRRRLNQYAFYTSVLSCLPTEKGRGRNFGKRIPGERYRSGLRLQSVFKVLSYHGIS</sequence>